<name>A0A446BND7_9PEZI</name>
<evidence type="ECO:0000313" key="2">
    <source>
        <dbReference type="Proteomes" id="UP000289323"/>
    </source>
</evidence>
<protein>
    <submittedName>
        <fullName evidence="1">Bb388fac-ece9-448f-91e1-9c58400d46ac</fullName>
    </submittedName>
</protein>
<accession>A0A446BND7</accession>
<gene>
    <name evidence="1" type="ORF">TT172_LOCUS6399</name>
</gene>
<dbReference type="Proteomes" id="UP000289323">
    <property type="component" value="Unassembled WGS sequence"/>
</dbReference>
<sequence length="8" mass="892">MSKDDLAL</sequence>
<reference evidence="1 2" key="1">
    <citation type="submission" date="2018-04" db="EMBL/GenBank/DDBJ databases">
        <authorList>
            <person name="Huttner S."/>
            <person name="Dainat J."/>
        </authorList>
    </citation>
    <scope>NUCLEOTIDE SEQUENCE [LARGE SCALE GENOMIC DNA]</scope>
</reference>
<dbReference type="EMBL" id="OUUZ01000011">
    <property type="protein sequence ID" value="SPQ23980.1"/>
    <property type="molecule type" value="Genomic_DNA"/>
</dbReference>
<evidence type="ECO:0000313" key="1">
    <source>
        <dbReference type="EMBL" id="SPQ23980.1"/>
    </source>
</evidence>
<organism evidence="1 2">
    <name type="scientific">Thermothielavioides terrestris</name>
    <dbReference type="NCBI Taxonomy" id="2587410"/>
    <lineage>
        <taxon>Eukaryota</taxon>
        <taxon>Fungi</taxon>
        <taxon>Dikarya</taxon>
        <taxon>Ascomycota</taxon>
        <taxon>Pezizomycotina</taxon>
        <taxon>Sordariomycetes</taxon>
        <taxon>Sordariomycetidae</taxon>
        <taxon>Sordariales</taxon>
        <taxon>Chaetomiaceae</taxon>
        <taxon>Thermothielavioides</taxon>
    </lineage>
</organism>
<proteinExistence type="predicted"/>